<evidence type="ECO:0000256" key="8">
    <source>
        <dbReference type="SAM" id="MobiDB-lite"/>
    </source>
</evidence>
<keyword evidence="4" id="KW-0067">ATP-binding</keyword>
<organism evidence="10 11">
    <name type="scientific">Phakopsora pachyrhizi</name>
    <name type="common">Asian soybean rust disease fungus</name>
    <dbReference type="NCBI Taxonomy" id="170000"/>
    <lineage>
        <taxon>Eukaryota</taxon>
        <taxon>Fungi</taxon>
        <taxon>Dikarya</taxon>
        <taxon>Basidiomycota</taxon>
        <taxon>Pucciniomycotina</taxon>
        <taxon>Pucciniomycetes</taxon>
        <taxon>Pucciniales</taxon>
        <taxon>Phakopsoraceae</taxon>
        <taxon>Phakopsora</taxon>
    </lineage>
</organism>
<feature type="compositionally biased region" description="Basic and acidic residues" evidence="8">
    <location>
        <begin position="580"/>
        <end position="590"/>
    </location>
</feature>
<evidence type="ECO:0000256" key="4">
    <source>
        <dbReference type="ARBA" id="ARBA00022840"/>
    </source>
</evidence>
<dbReference type="Gene3D" id="3.30.930.10">
    <property type="entry name" value="Bira Bifunctional Protein, Domain 2"/>
    <property type="match status" value="1"/>
</dbReference>
<evidence type="ECO:0000256" key="6">
    <source>
        <dbReference type="ARBA" id="ARBA00031113"/>
    </source>
</evidence>
<evidence type="ECO:0000256" key="3">
    <source>
        <dbReference type="ARBA" id="ARBA00022741"/>
    </source>
</evidence>
<dbReference type="PROSITE" id="PS50862">
    <property type="entry name" value="AA_TRNA_LIGASE_II"/>
    <property type="match status" value="1"/>
</dbReference>
<evidence type="ECO:0000313" key="10">
    <source>
        <dbReference type="EMBL" id="CAH7674031.1"/>
    </source>
</evidence>
<dbReference type="InterPro" id="IPR006195">
    <property type="entry name" value="aa-tRNA-synth_II"/>
</dbReference>
<evidence type="ECO:0000256" key="2">
    <source>
        <dbReference type="ARBA" id="ARBA00022598"/>
    </source>
</evidence>
<dbReference type="SUPFAM" id="SSF46589">
    <property type="entry name" value="tRNA-binding arm"/>
    <property type="match status" value="1"/>
</dbReference>
<comment type="caution">
    <text evidence="10">The sequence shown here is derived from an EMBL/GenBank/DDBJ whole genome shotgun (WGS) entry which is preliminary data.</text>
</comment>
<dbReference type="InterPro" id="IPR002317">
    <property type="entry name" value="Ser-tRNA-ligase_type_1"/>
</dbReference>
<dbReference type="GO" id="GO:0005524">
    <property type="term" value="F:ATP binding"/>
    <property type="evidence" value="ECO:0007669"/>
    <property type="project" value="UniProtKB-KW"/>
</dbReference>
<dbReference type="PANTHER" id="PTHR11778">
    <property type="entry name" value="SERYL-TRNA SYNTHETASE"/>
    <property type="match status" value="1"/>
</dbReference>
<gene>
    <name evidence="10" type="ORF">PPACK8108_LOCUS8928</name>
</gene>
<keyword evidence="5" id="KW-0030">Aminoacyl-tRNA synthetase</keyword>
<evidence type="ECO:0000256" key="5">
    <source>
        <dbReference type="ARBA" id="ARBA00023146"/>
    </source>
</evidence>
<dbReference type="AlphaFoldDB" id="A0AAV0AZ22"/>
<evidence type="ECO:0000259" key="9">
    <source>
        <dbReference type="PROSITE" id="PS50862"/>
    </source>
</evidence>
<reference evidence="10" key="1">
    <citation type="submission" date="2022-06" db="EMBL/GenBank/DDBJ databases">
        <authorList>
            <consortium name="SYNGENTA / RWTH Aachen University"/>
        </authorList>
    </citation>
    <scope>NUCLEOTIDE SEQUENCE</scope>
</reference>
<name>A0AAV0AZ22_PHAPC</name>
<dbReference type="InterPro" id="IPR010978">
    <property type="entry name" value="tRNA-bd_arm"/>
</dbReference>
<accession>A0AAV0AZ22</accession>
<feature type="compositionally biased region" description="Basic and acidic residues" evidence="8">
    <location>
        <begin position="506"/>
        <end position="528"/>
    </location>
</feature>
<dbReference type="InterPro" id="IPR045864">
    <property type="entry name" value="aa-tRNA-synth_II/BPL/LPL"/>
</dbReference>
<keyword evidence="11" id="KW-1185">Reference proteome</keyword>
<feature type="region of interest" description="Disordered" evidence="8">
    <location>
        <begin position="506"/>
        <end position="545"/>
    </location>
</feature>
<feature type="region of interest" description="Disordered" evidence="8">
    <location>
        <begin position="579"/>
        <end position="605"/>
    </location>
</feature>
<keyword evidence="3" id="KW-0547">Nucleotide-binding</keyword>
<evidence type="ECO:0000256" key="1">
    <source>
        <dbReference type="ARBA" id="ARBA00012840"/>
    </source>
</evidence>
<feature type="compositionally biased region" description="Low complexity" evidence="8">
    <location>
        <begin position="74"/>
        <end position="88"/>
    </location>
</feature>
<dbReference type="PRINTS" id="PR00981">
    <property type="entry name" value="TRNASYNTHSER"/>
</dbReference>
<dbReference type="GO" id="GO:0006434">
    <property type="term" value="P:seryl-tRNA aminoacylation"/>
    <property type="evidence" value="ECO:0007669"/>
    <property type="project" value="InterPro"/>
</dbReference>
<keyword evidence="2" id="KW-0436">Ligase</keyword>
<proteinExistence type="predicted"/>
<evidence type="ECO:0000313" key="11">
    <source>
        <dbReference type="Proteomes" id="UP001153365"/>
    </source>
</evidence>
<feature type="region of interest" description="Disordered" evidence="8">
    <location>
        <begin position="61"/>
        <end position="88"/>
    </location>
</feature>
<protein>
    <recommendedName>
        <fullName evidence="1">serine--tRNA ligase</fullName>
        <ecNumber evidence="1">6.1.1.11</ecNumber>
    </recommendedName>
    <alternativeName>
        <fullName evidence="6">Seryl-tRNA synthetase</fullName>
    </alternativeName>
    <alternativeName>
        <fullName evidence="7">Seryl-tRNA(Ser) synthetase</fullName>
    </alternativeName>
</protein>
<dbReference type="Proteomes" id="UP001153365">
    <property type="component" value="Unassembled WGS sequence"/>
</dbReference>
<dbReference type="InterPro" id="IPR002314">
    <property type="entry name" value="aa-tRNA-synt_IIb"/>
</dbReference>
<feature type="domain" description="Aminoacyl-transfer RNA synthetases class-II family profile" evidence="9">
    <location>
        <begin position="384"/>
        <end position="591"/>
    </location>
</feature>
<dbReference type="EC" id="6.1.1.11" evidence="1"/>
<evidence type="ECO:0000256" key="7">
    <source>
        <dbReference type="ARBA" id="ARBA00034892"/>
    </source>
</evidence>
<sequence>MRRILNSLIIKATTPATASIRLRSDYQQFHHSSVSSDRIQPPSLDHRSVAEKQSLYLRNLEKRDLLRNNQNHPSKGNSSSSSRSSNGKFTKETFNDLVYLYNESKLLRSSLNRARTRHNELSRKIKQINSAQLMNPDSNGDDGRSEHLLREKGLSDGYRSEAIGLKGLIDELSKDLIRMERRLIESSLKLPNLTHPDVPIGPYQNSRIVSTSSVMLDGQQDESDLPFESFEEPFQKLPDPDRDHLGLMNDLNWISFPEGQRSTGPSFPVLIGGGAILELVLINYSISICLKSGYQLKILPELIRFGISERCGFNPRDQSSHQTYFVSTDIDPDHERIKAEGQKVEEEDLNRLCLSATAEIPMIGSYHSTTFPQPSSSSDSRVIKLVGLSNCFRSEAGSRGLNSRGLYRVHQFKKLELINLVKSDNIDESEERLKDLVKLQVEILRGLKLPYRVLEMSSEELGASAYHKFDIECWMPGRGKWGEVTSASNCTDYQSRRLSIKFKPTLTDEKTLKEGEPEGNPGERLKEQEGEEQEGIGSKRNSNDNDRKKLKFVQTLNATAAAIPRLMISLIENGVILDDSPSKEDKEGLKPQDGAQSSTDEERLKRSRRVVGIRLPIVLKPFWNQLECDREVNNGFIRWY</sequence>
<dbReference type="Pfam" id="PF00587">
    <property type="entry name" value="tRNA-synt_2b"/>
    <property type="match status" value="1"/>
</dbReference>
<dbReference type="GO" id="GO:0004828">
    <property type="term" value="F:serine-tRNA ligase activity"/>
    <property type="evidence" value="ECO:0007669"/>
    <property type="project" value="UniProtKB-EC"/>
</dbReference>
<dbReference type="SUPFAM" id="SSF55681">
    <property type="entry name" value="Class II aaRS and biotin synthetases"/>
    <property type="match status" value="1"/>
</dbReference>
<dbReference type="EMBL" id="CALTRL010001884">
    <property type="protein sequence ID" value="CAH7674031.1"/>
    <property type="molecule type" value="Genomic_DNA"/>
</dbReference>